<comment type="caution">
    <text evidence="13">The sequence shown here is derived from an EMBL/GenBank/DDBJ whole genome shotgun (WGS) entry which is preliminary data.</text>
</comment>
<dbReference type="InterPro" id="IPR000477">
    <property type="entry name" value="RT_dom"/>
</dbReference>
<evidence type="ECO:0000256" key="6">
    <source>
        <dbReference type="ARBA" id="ARBA00022801"/>
    </source>
</evidence>
<feature type="domain" description="GIY-YIG" evidence="10">
    <location>
        <begin position="2531"/>
        <end position="2620"/>
    </location>
</feature>
<dbReference type="InterPro" id="IPR000305">
    <property type="entry name" value="GIY-YIG_endonuc"/>
</dbReference>
<dbReference type="InterPro" id="IPR058912">
    <property type="entry name" value="HTH_animal"/>
</dbReference>
<dbReference type="CDD" id="cd09274">
    <property type="entry name" value="RNase_HI_RT_Ty3"/>
    <property type="match status" value="1"/>
</dbReference>
<dbReference type="Pfam" id="PF17921">
    <property type="entry name" value="Integrase_H2C2"/>
    <property type="match status" value="1"/>
</dbReference>
<evidence type="ECO:0000313" key="14">
    <source>
        <dbReference type="Proteomes" id="UP001249851"/>
    </source>
</evidence>
<dbReference type="PANTHER" id="PTHR37984">
    <property type="entry name" value="PROTEIN CBG26694"/>
    <property type="match status" value="1"/>
</dbReference>
<dbReference type="InterPro" id="IPR043128">
    <property type="entry name" value="Rev_trsase/Diguanyl_cyclase"/>
</dbReference>
<accession>A0AAD9QKJ0</accession>
<evidence type="ECO:0000259" key="10">
    <source>
        <dbReference type="PROSITE" id="PS50164"/>
    </source>
</evidence>
<dbReference type="InterPro" id="IPR001878">
    <property type="entry name" value="Znf_CCHC"/>
</dbReference>
<dbReference type="InterPro" id="IPR021109">
    <property type="entry name" value="Peptidase_aspartic_dom_sf"/>
</dbReference>
<evidence type="ECO:0000256" key="5">
    <source>
        <dbReference type="ARBA" id="ARBA00022759"/>
    </source>
</evidence>
<evidence type="ECO:0000256" key="4">
    <source>
        <dbReference type="ARBA" id="ARBA00022722"/>
    </source>
</evidence>
<dbReference type="InterPro" id="IPR036397">
    <property type="entry name" value="RNaseH_sf"/>
</dbReference>
<feature type="domain" description="Reverse transcriptase" evidence="11">
    <location>
        <begin position="1785"/>
        <end position="1967"/>
    </location>
</feature>
<dbReference type="GO" id="GO:0006508">
    <property type="term" value="P:proteolysis"/>
    <property type="evidence" value="ECO:0007669"/>
    <property type="project" value="InterPro"/>
</dbReference>
<feature type="domain" description="Integrase catalytic" evidence="12">
    <location>
        <begin position="982"/>
        <end position="1135"/>
    </location>
</feature>
<dbReference type="PROSITE" id="PS50994">
    <property type="entry name" value="INTEGRASE"/>
    <property type="match status" value="1"/>
</dbReference>
<dbReference type="Gene3D" id="3.10.10.10">
    <property type="entry name" value="HIV Type 1 Reverse Transcriptase, subunit A, domain 1"/>
    <property type="match status" value="2"/>
</dbReference>
<dbReference type="Pfam" id="PF00665">
    <property type="entry name" value="rve"/>
    <property type="match status" value="1"/>
</dbReference>
<protein>
    <recommendedName>
        <fullName evidence="1">RNA-directed DNA polymerase</fullName>
        <ecNumber evidence="1">2.7.7.49</ecNumber>
    </recommendedName>
</protein>
<dbReference type="GO" id="GO:0003964">
    <property type="term" value="F:RNA-directed DNA polymerase activity"/>
    <property type="evidence" value="ECO:0007669"/>
    <property type="project" value="UniProtKB-KW"/>
</dbReference>
<reference evidence="13" key="1">
    <citation type="journal article" date="2023" name="G3 (Bethesda)">
        <title>Whole genome assembly and annotation of the endangered Caribbean coral Acropora cervicornis.</title>
        <authorList>
            <person name="Selwyn J.D."/>
            <person name="Vollmer S.V."/>
        </authorList>
    </citation>
    <scope>NUCLEOTIDE SEQUENCE</scope>
    <source>
        <strain evidence="13">K2</strain>
    </source>
</reference>
<dbReference type="SUPFAM" id="SSF56672">
    <property type="entry name" value="DNA/RNA polymerases"/>
    <property type="match status" value="4"/>
</dbReference>
<dbReference type="GO" id="GO:0004519">
    <property type="term" value="F:endonuclease activity"/>
    <property type="evidence" value="ECO:0007669"/>
    <property type="project" value="UniProtKB-KW"/>
</dbReference>
<evidence type="ECO:0000256" key="7">
    <source>
        <dbReference type="ARBA" id="ARBA00022918"/>
    </source>
</evidence>
<keyword evidence="2" id="KW-0808">Transferase</keyword>
<dbReference type="InterPro" id="IPR041588">
    <property type="entry name" value="Integrase_H2C2"/>
</dbReference>
<dbReference type="Proteomes" id="UP001249851">
    <property type="component" value="Unassembled WGS sequence"/>
</dbReference>
<evidence type="ECO:0000256" key="2">
    <source>
        <dbReference type="ARBA" id="ARBA00022679"/>
    </source>
</evidence>
<dbReference type="Gene3D" id="3.10.20.370">
    <property type="match status" value="1"/>
</dbReference>
<dbReference type="SUPFAM" id="SSF53098">
    <property type="entry name" value="Ribonuclease H-like"/>
    <property type="match status" value="1"/>
</dbReference>
<dbReference type="Gene3D" id="1.10.340.70">
    <property type="match status" value="1"/>
</dbReference>
<feature type="domain" description="Reverse transcriptase" evidence="11">
    <location>
        <begin position="2159"/>
        <end position="2389"/>
    </location>
</feature>
<dbReference type="CDD" id="cd01650">
    <property type="entry name" value="RT_nLTR_like"/>
    <property type="match status" value="1"/>
</dbReference>
<feature type="domain" description="CCHC-type" evidence="9">
    <location>
        <begin position="218"/>
        <end position="233"/>
    </location>
</feature>
<dbReference type="EMBL" id="JARQWQ010000028">
    <property type="protein sequence ID" value="KAK2562630.1"/>
    <property type="molecule type" value="Genomic_DNA"/>
</dbReference>
<dbReference type="Pfam" id="PF00078">
    <property type="entry name" value="RVT_1"/>
    <property type="match status" value="4"/>
</dbReference>
<dbReference type="FunFam" id="3.30.70.270:FF:000026">
    <property type="entry name" value="Transposon Ty3-G Gag-Pol polyprotein"/>
    <property type="match status" value="1"/>
</dbReference>
<evidence type="ECO:0000256" key="8">
    <source>
        <dbReference type="PROSITE-ProRule" id="PRU00047"/>
    </source>
</evidence>
<evidence type="ECO:0000256" key="3">
    <source>
        <dbReference type="ARBA" id="ARBA00022695"/>
    </source>
</evidence>
<dbReference type="PROSITE" id="PS00141">
    <property type="entry name" value="ASP_PROTEASE"/>
    <property type="match status" value="1"/>
</dbReference>
<dbReference type="GO" id="GO:0008270">
    <property type="term" value="F:zinc ion binding"/>
    <property type="evidence" value="ECO:0007669"/>
    <property type="project" value="UniProtKB-KW"/>
</dbReference>
<dbReference type="Pfam" id="PF26215">
    <property type="entry name" value="HTH_animal"/>
    <property type="match status" value="1"/>
</dbReference>
<keyword evidence="5" id="KW-0255">Endonuclease</keyword>
<dbReference type="Gene3D" id="3.30.420.10">
    <property type="entry name" value="Ribonuclease H-like superfamily/Ribonuclease H"/>
    <property type="match status" value="1"/>
</dbReference>
<reference evidence="13" key="2">
    <citation type="journal article" date="2023" name="Science">
        <title>Genomic signatures of disease resistance in endangered staghorn corals.</title>
        <authorList>
            <person name="Vollmer S.V."/>
            <person name="Selwyn J.D."/>
            <person name="Despard B.A."/>
            <person name="Roesel C.L."/>
        </authorList>
    </citation>
    <scope>NUCLEOTIDE SEQUENCE</scope>
    <source>
        <strain evidence="13">K2</strain>
    </source>
</reference>
<name>A0AAD9QKJ0_ACRCE</name>
<dbReference type="FunFam" id="1.10.340.70:FF:000003">
    <property type="entry name" value="Protein CBG25708"/>
    <property type="match status" value="1"/>
</dbReference>
<evidence type="ECO:0000259" key="12">
    <source>
        <dbReference type="PROSITE" id="PS50994"/>
    </source>
</evidence>
<dbReference type="CDD" id="cd00303">
    <property type="entry name" value="retropepsin_like"/>
    <property type="match status" value="1"/>
</dbReference>
<dbReference type="Gene3D" id="3.30.70.270">
    <property type="match status" value="3"/>
</dbReference>
<dbReference type="FunFam" id="3.30.420.10:FF:000063">
    <property type="entry name" value="Retrovirus-related Pol polyprotein from transposon 297-like Protein"/>
    <property type="match status" value="1"/>
</dbReference>
<proteinExistence type="predicted"/>
<dbReference type="EC" id="2.7.7.49" evidence="1"/>
<evidence type="ECO:0000259" key="9">
    <source>
        <dbReference type="PROSITE" id="PS50158"/>
    </source>
</evidence>
<evidence type="ECO:0000313" key="13">
    <source>
        <dbReference type="EMBL" id="KAK2562630.1"/>
    </source>
</evidence>
<keyword evidence="3" id="KW-0548">Nucleotidyltransferase</keyword>
<dbReference type="Gene3D" id="2.40.70.10">
    <property type="entry name" value="Acid Proteases"/>
    <property type="match status" value="1"/>
</dbReference>
<dbReference type="Pfam" id="PF17917">
    <property type="entry name" value="RT_RNaseH"/>
    <property type="match status" value="1"/>
</dbReference>
<dbReference type="FunFam" id="3.10.20.370:FF:000001">
    <property type="entry name" value="Retrovirus-related Pol polyprotein from transposon 17.6-like protein"/>
    <property type="match status" value="1"/>
</dbReference>
<dbReference type="InterPro" id="IPR043502">
    <property type="entry name" value="DNA/RNA_pol_sf"/>
</dbReference>
<dbReference type="GO" id="GO:0015074">
    <property type="term" value="P:DNA integration"/>
    <property type="evidence" value="ECO:0007669"/>
    <property type="project" value="InterPro"/>
</dbReference>
<dbReference type="GO" id="GO:0004190">
    <property type="term" value="F:aspartic-type endopeptidase activity"/>
    <property type="evidence" value="ECO:0007669"/>
    <property type="project" value="InterPro"/>
</dbReference>
<evidence type="ECO:0000259" key="11">
    <source>
        <dbReference type="PROSITE" id="PS50878"/>
    </source>
</evidence>
<keyword evidence="14" id="KW-1185">Reference proteome</keyword>
<dbReference type="CDD" id="cd01647">
    <property type="entry name" value="RT_LTR"/>
    <property type="match status" value="2"/>
</dbReference>
<sequence length="2636" mass="300444">MSDSADSEDSMATTLQLPAIPPFSVTSDQTTLGQRWSKWVKGLEYFLVASNITDKKQRRAVLLHLAGPEVQTVFKTLSETGDDYATALAKLTEYFEPKKNIPFERHLFRKAAQVPTENMDSYVTRLRSLAKSCKYDNVDEMIRDQVVDKCASNSLRRRLLRETDLTLDGLLQIARLVEASDLHAAKMEEASDTSRQVNKICSGSQRSNEKIRGIGKTCSNCGKQGHFAGVCKSAPKRVTDSPNIAYQRNANGLWYVTVEDNTNSDDEHLFAIGSNREDNTVQITVEGTLIPVIVDSGASVNVLDSATFNRLSESGVILRDSHVKIYAYRSKTPLPVKGIFKANVSTSQLQTQADFVVVENLHVGSLLGKKTATDLGLLRVGPEYLSMVNHAIVNKHDAVFNGVCKLKDYQLKVHLNPDITPVAQPQRRLPFHVRKDVEKKLQELQDLDIIEDVEGPTPWVSPLVAVPKSNNMRRANEAVIRKRHPIPTLEETLAALNGAAVFSKLDLRWGYHQIELHPESRVLTTFSTHKGLKRYKRLIFGLSSAPEMYQYVIQRTLQGIPGVRNISDDIIVFGSDQGSHDRSLELTLSHLENTGLTLNREKCVFSVPELVFFGFKISANGIVPDDKKIDAVRNARPPQNAAEVRSFLGLVNYCARFIPNFATLAEPLRKLTRSDAEWAWGDAQQDAFHRLKVLLTSDCVVAHYNQAAETELKVDASPVGLGAILLQRSGDSVCPVAYASRTLTDVERRYSQTEKEALAVVWACERFHIYLYGKLFTLYTDHKLLELIYSPKSKLPPRIERWALRLQPYTFKVVHTAGKTNPADVLSRLPLENQPFRERNTAEEYINYVTVNAVPKAITLKQIACATERDPTLQQVQRCLGGSEWPDTPKLNPYKRVKDELCMSNGIVLRGSRIVMPRILWQATLSNAHEGHQGIVRTKQMVWEKVWWPGIAQQVETMVKACLPCQSVAGKSTAEPLRPTMMPDRPWQDVHIDLCGPFPSGESLLVCEDACTRWPEVAILRSTTSAAIIGCLRKIFAVHGLPEKVVTDNGANLVSEEFENFLEIQGIQHRKVTPYWPQANAEVERFNRTIEKAIRTAHVEGKDWRTDMFTFLLNYRATPHAMTGASPALLHLGREIRTKVPQVETQLSGAVSAALQSAKVKDQQAKQHMKAYVDKRNRASASDIASGDKVLLKQVRQNKLSTLYDPHPFTVLERKGPSLILQRGDGHEDAPGPGYWKMNCSLLDDDYVEAISKMIPVWVEEGRRELSGHRCVWDWLKYNIRIFSIQHSKKKSKTLKDKELNLQNQYNKAKQRFENDSSDANSTLLWIAQKELETFYEKKVEGIIIRSRARWYEHGERSSKYFLNLEKRNHVKKHIRKLCKNGLLTTDPLKILNEQKCFYQELYQSINRTSNNSEKISSFLDNLTIPKLSETDKSSCEGKISAGECYKLLDSFQNNKAPGNDGIPIEFYKKFWSLISDPFIYSVNECFEKGEMSVSQKQAVITLIEKKGKDRSSLENWRPISLLNVDTKIMTKVLAARIKEVLPSIIHHDQTGYIKDRFIGETIRSIFDIMDFTLNENTSGLMIFIDFQKAFDSLEWGFLYKCLEACNFGEDFMRWVKTFYKNIESCTLNNGFFSEYFKLERGVSYSRRFWSNFECYWLSLTNERIRLHLVRSVTPVEVRFKDPETLTPDKKLPCREHKLTEQSESNLSWLPDIDLSGLTAKQREQAKQLLLAEADAFTTNDDDVGCILELEMDINMTSDEPVQKNYLSIPRPLYPEVKGYIEDLLNRGVIRKSTSPFSSSVVCVRKRDGGMRLCIDYQELNEKTVPDCHLIPRIQEALDSLGGKSWFSILDQGKAYHQGFMGRYSQPLTAFATPWGLHEWVRIPFGLMNAPANFQRFMENCLGELCEEMCIRYLDDIIVFSVTFSEHIEHLCKVLQRLKSYGVKLKPRNKLKELIPTSLLDTLTTIADKRANKTTEQHHAIVQSKLTRLQHAAHKKRHKTDKNWVRNISSCPLDENETQVLSYGLKHSVTPKRIPTDDIVSSVESVLARQRELPESTKDDIRSRIASTLQSASLTDCNLTKDELHALRRLRNDKDIVILPADKGRVAVVMDKKDYTDKMDSLVNDKQTYEPLKRDPTPALQRRLNGKLLDLKKTETIDIQLYYRLRCRVPQSAKLYGLPKLHKPNIPMRPIVSFCGSPTYQLSKHLTNILKPLTDKSRHKLQSTDNFIDAIKTIQIPDDHKLVSFDVKSLFTSIPLQLALDCTKTAINKSHYQPPLPTDDLMDLLHLCLTSTYFQYNGKHYKQLHGTAMGSPVSVVVAEIVMQNIDEQALATYSATLPLWLRYVDDTITAVHESKIDEFHEHLNEQNTNIQFTKEIEENGKIPFLDCLVTRENNTLRTTVYRKPTHTDRLLDQTSYNPTSHKATTVRTLTRRAQIVCDSDDSLTDEIKHLNTVFIKNNYNIDFIERNTYNRPNDSSNNSYTTTATIPYVRGTSETIARILRPYNIRVAHKPIFTLRCLLTHVKGKDKPEDRPGAVYKIHCSDCQATYIGETGRNLTTRLTEHKRATKKGDLNNNITEHHLKTNHAIDWDSATCLTYSTDYYQRITLESWFTNLEQTALNRCQPLPAPYKRLLNRKQ</sequence>
<keyword evidence="8" id="KW-0863">Zinc-finger</keyword>
<keyword evidence="8" id="KW-0862">Zinc</keyword>
<dbReference type="PANTHER" id="PTHR37984:SF11">
    <property type="entry name" value="INTEGRASE CATALYTIC DOMAIN-CONTAINING PROTEIN"/>
    <property type="match status" value="1"/>
</dbReference>
<dbReference type="InterPro" id="IPR001584">
    <property type="entry name" value="Integrase_cat-core"/>
</dbReference>
<evidence type="ECO:0000256" key="1">
    <source>
        <dbReference type="ARBA" id="ARBA00012493"/>
    </source>
</evidence>
<dbReference type="InterPro" id="IPR012337">
    <property type="entry name" value="RNaseH-like_sf"/>
</dbReference>
<organism evidence="13 14">
    <name type="scientific">Acropora cervicornis</name>
    <name type="common">Staghorn coral</name>
    <dbReference type="NCBI Taxonomy" id="6130"/>
    <lineage>
        <taxon>Eukaryota</taxon>
        <taxon>Metazoa</taxon>
        <taxon>Cnidaria</taxon>
        <taxon>Anthozoa</taxon>
        <taxon>Hexacorallia</taxon>
        <taxon>Scleractinia</taxon>
        <taxon>Astrocoeniina</taxon>
        <taxon>Acroporidae</taxon>
        <taxon>Acropora</taxon>
    </lineage>
</organism>
<feature type="domain" description="Reverse transcriptase" evidence="11">
    <location>
        <begin position="431"/>
        <end position="617"/>
    </location>
</feature>
<keyword evidence="4" id="KW-0540">Nuclease</keyword>
<dbReference type="CDD" id="cd00304">
    <property type="entry name" value="RT_like"/>
    <property type="match status" value="1"/>
</dbReference>
<dbReference type="InterPro" id="IPR050951">
    <property type="entry name" value="Retrovirus_Pol_polyprotein"/>
</dbReference>
<keyword evidence="8" id="KW-0479">Metal-binding</keyword>
<dbReference type="GO" id="GO:0003676">
    <property type="term" value="F:nucleic acid binding"/>
    <property type="evidence" value="ECO:0007669"/>
    <property type="project" value="InterPro"/>
</dbReference>
<dbReference type="PROSITE" id="PS50158">
    <property type="entry name" value="ZF_CCHC"/>
    <property type="match status" value="1"/>
</dbReference>
<dbReference type="InterPro" id="IPR001969">
    <property type="entry name" value="Aspartic_peptidase_AS"/>
</dbReference>
<dbReference type="PROSITE" id="PS50878">
    <property type="entry name" value="RT_POL"/>
    <property type="match status" value="3"/>
</dbReference>
<dbReference type="InterPro" id="IPR041373">
    <property type="entry name" value="RT_RNaseH"/>
</dbReference>
<dbReference type="PROSITE" id="PS50164">
    <property type="entry name" value="GIY_YIG"/>
    <property type="match status" value="1"/>
</dbReference>
<dbReference type="CDD" id="cd10442">
    <property type="entry name" value="GIY-YIG_PLEs"/>
    <property type="match status" value="1"/>
</dbReference>
<gene>
    <name evidence="13" type="ORF">P5673_014318</name>
</gene>
<keyword evidence="7" id="KW-0695">RNA-directed DNA polymerase</keyword>
<keyword evidence="6" id="KW-0378">Hydrolase</keyword>